<gene>
    <name evidence="1" type="ORF">C427_0804</name>
</gene>
<dbReference type="EMBL" id="CP003837">
    <property type="protein sequence ID" value="AGH42913.1"/>
    <property type="molecule type" value="Genomic_DNA"/>
</dbReference>
<proteinExistence type="predicted"/>
<organism evidence="1 2">
    <name type="scientific">Paraglaciecola psychrophila 170</name>
    <dbReference type="NCBI Taxonomy" id="1129794"/>
    <lineage>
        <taxon>Bacteria</taxon>
        <taxon>Pseudomonadati</taxon>
        <taxon>Pseudomonadota</taxon>
        <taxon>Gammaproteobacteria</taxon>
        <taxon>Alteromonadales</taxon>
        <taxon>Alteromonadaceae</taxon>
        <taxon>Paraglaciecola</taxon>
    </lineage>
</organism>
<dbReference type="HOGENOM" id="CLU_1336443_0_0_6"/>
<dbReference type="Proteomes" id="UP000011864">
    <property type="component" value="Chromosome"/>
</dbReference>
<dbReference type="eggNOG" id="ENOG5034B6E">
    <property type="taxonomic scope" value="Bacteria"/>
</dbReference>
<evidence type="ECO:0000313" key="2">
    <source>
        <dbReference type="Proteomes" id="UP000011864"/>
    </source>
</evidence>
<dbReference type="AlphaFoldDB" id="K7AHN6"/>
<evidence type="ECO:0000313" key="1">
    <source>
        <dbReference type="EMBL" id="AGH42913.1"/>
    </source>
</evidence>
<reference evidence="1 2" key="1">
    <citation type="journal article" date="2013" name="Genome Announc.">
        <title>Complete Genome Sequence of Glaciecola psychrophila Strain 170T.</title>
        <authorList>
            <person name="Yin J."/>
            <person name="Chen J."/>
            <person name="Liu G."/>
            <person name="Yu Y."/>
            <person name="Song L."/>
            <person name="Wang X."/>
            <person name="Qu X."/>
        </authorList>
    </citation>
    <scope>NUCLEOTIDE SEQUENCE [LARGE SCALE GENOMIC DNA]</scope>
    <source>
        <strain evidence="1 2">170</strain>
    </source>
</reference>
<name>K7AHN6_9ALTE</name>
<dbReference type="KEGG" id="gps:C427_0804"/>
<protein>
    <recommendedName>
        <fullName evidence="3">Outer membrane protein beta-barrel domain-containing protein</fullName>
    </recommendedName>
</protein>
<dbReference type="OrthoDB" id="6384021at2"/>
<accession>K7AHN6</accession>
<sequence>MVFMNILFDRCVSIKRQVLAVFLTVLSLLVCSLPTQALEIDVSAHQGTEYETQGFSIFIADNFSRKNPFYWSLGFSRYDEVFVEWNNSNLKFPINSAEASLSYRHQFTARNPTMRRFSMEYQLGVAASLTDNKFTWVELNEEKYFSETGDINGFLAISAHYKMSSNVSAIMGVKHFPKMSEFGSMSSVFLGVKFNFDVGPTYYGN</sequence>
<dbReference type="PATRIC" id="fig|1129794.4.peg.794"/>
<evidence type="ECO:0008006" key="3">
    <source>
        <dbReference type="Google" id="ProtNLM"/>
    </source>
</evidence>
<dbReference type="STRING" id="1129794.C427_0804"/>
<keyword evidence="2" id="KW-1185">Reference proteome</keyword>